<evidence type="ECO:0000256" key="4">
    <source>
        <dbReference type="ARBA" id="ARBA00022692"/>
    </source>
</evidence>
<dbReference type="InterPro" id="IPR013130">
    <property type="entry name" value="Fe3_Rdtase_TM_dom"/>
</dbReference>
<keyword evidence="7 8" id="KW-0472">Membrane</keyword>
<feature type="transmembrane region" description="Helical" evidence="8">
    <location>
        <begin position="43"/>
        <end position="65"/>
    </location>
</feature>
<dbReference type="PANTHER" id="PTHR36964:SF1">
    <property type="entry name" value="PROTEIN-METHIONINE-SULFOXIDE REDUCTASE HEME-BINDING SUBUNIT MSRQ"/>
    <property type="match status" value="1"/>
</dbReference>
<gene>
    <name evidence="8 11" type="primary">msrQ</name>
    <name evidence="11" type="ORF">MECH1_V1_0178</name>
</gene>
<keyword evidence="8" id="KW-1003">Cell membrane</keyword>
<keyword evidence="5 8" id="KW-1133">Transmembrane helix</keyword>
<keyword evidence="8" id="KW-0288">FMN</keyword>
<dbReference type="PANTHER" id="PTHR36964">
    <property type="entry name" value="PROTEIN-METHIONINE-SULFOXIDE REDUCTASE HEME-BINDING SUBUNIT MSRQ"/>
    <property type="match status" value="1"/>
</dbReference>
<keyword evidence="8" id="KW-0249">Electron transport</keyword>
<dbReference type="InterPro" id="IPR022837">
    <property type="entry name" value="MsrQ-like"/>
</dbReference>
<feature type="transmembrane region" description="Helical" evidence="8">
    <location>
        <begin position="151"/>
        <end position="168"/>
    </location>
</feature>
<comment type="caution">
    <text evidence="8">Lacks conserved residue(s) required for the propagation of feature annotation.</text>
</comment>
<dbReference type="EMBL" id="OZ026884">
    <property type="protein sequence ID" value="CAL1238959.1"/>
    <property type="molecule type" value="Genomic_DNA"/>
</dbReference>
<comment type="cofactor">
    <cofactor evidence="8">
        <name>heme b</name>
        <dbReference type="ChEBI" id="CHEBI:60344"/>
    </cofactor>
    <text evidence="8">Binds 1 heme b (iron(II)-protoporphyrin IX) group per subunit.</text>
</comment>
<keyword evidence="4 8" id="KW-0812">Transmembrane</keyword>
<evidence type="ECO:0000256" key="5">
    <source>
        <dbReference type="ARBA" id="ARBA00022989"/>
    </source>
</evidence>
<keyword evidence="8" id="KW-0479">Metal-binding</keyword>
<comment type="cofactor">
    <cofactor evidence="8">
        <name>FMN</name>
        <dbReference type="ChEBI" id="CHEBI:58210"/>
    </cofactor>
    <text evidence="8">Binds 1 FMN per subunit.</text>
</comment>
<proteinExistence type="inferred from homology"/>
<evidence type="ECO:0000256" key="9">
    <source>
        <dbReference type="SAM" id="MobiDB-lite"/>
    </source>
</evidence>
<dbReference type="HAMAP" id="MF_01207">
    <property type="entry name" value="MsrQ"/>
    <property type="match status" value="1"/>
</dbReference>
<organism evidence="11 12">
    <name type="scientific">Candidatus Methylocalor cossyra</name>
    <dbReference type="NCBI Taxonomy" id="3108543"/>
    <lineage>
        <taxon>Bacteria</taxon>
        <taxon>Pseudomonadati</taxon>
        <taxon>Pseudomonadota</taxon>
        <taxon>Gammaproteobacteria</taxon>
        <taxon>Methylococcales</taxon>
        <taxon>Methylococcaceae</taxon>
        <taxon>Candidatus Methylocalor</taxon>
    </lineage>
</organism>
<name>A0ABM9NED8_9GAMM</name>
<keyword evidence="3 8" id="KW-0349">Heme</keyword>
<evidence type="ECO:0000256" key="8">
    <source>
        <dbReference type="HAMAP-Rule" id="MF_01207"/>
    </source>
</evidence>
<accession>A0ABM9NED8</accession>
<evidence type="ECO:0000259" key="10">
    <source>
        <dbReference type="Pfam" id="PF01794"/>
    </source>
</evidence>
<keyword evidence="6 8" id="KW-0408">Iron</keyword>
<comment type="subunit">
    <text evidence="8">Heterodimer of a catalytic subunit (MsrP) and a heme-binding subunit (MsrQ).</text>
</comment>
<feature type="transmembrane region" description="Helical" evidence="8">
    <location>
        <begin position="117"/>
        <end position="139"/>
    </location>
</feature>
<sequence length="218" mass="23954">MKQLSTTTVQRLRMLLSMGCLVPLAYLIGAALAGELGADPAAAVSHVTGIWALNLLFGTLLVTPLRKATGWCWLVRLRRTVALFCFFYAGLHLLSYLAFDQSFDGAGILKDLTTRPFIAVGFCSFVLMIPLAATSTDRMAQRLGGRHWRHLHRLVYVVAAASVFHYLWLVKRDITVPAGYALVLCLLLYARMMPGARSRSAPWGKGDTAATVRGKRVS</sequence>
<feature type="transmembrane region" description="Helical" evidence="8">
    <location>
        <begin position="174"/>
        <end position="190"/>
    </location>
</feature>
<evidence type="ECO:0000313" key="11">
    <source>
        <dbReference type="EMBL" id="CAL1238959.1"/>
    </source>
</evidence>
<dbReference type="Pfam" id="PF01794">
    <property type="entry name" value="Ferric_reduct"/>
    <property type="match status" value="1"/>
</dbReference>
<keyword evidence="2 8" id="KW-0813">Transport</keyword>
<evidence type="ECO:0000256" key="7">
    <source>
        <dbReference type="ARBA" id="ARBA00023136"/>
    </source>
</evidence>
<keyword evidence="8" id="KW-0285">Flavoprotein</keyword>
<feature type="domain" description="Ferric oxidoreductase" evidence="10">
    <location>
        <begin position="48"/>
        <end position="161"/>
    </location>
</feature>
<comment type="subcellular location">
    <subcellularLocation>
        <location evidence="8">Cell membrane</location>
        <topology evidence="8">Multi-pass membrane protein</topology>
    </subcellularLocation>
    <subcellularLocation>
        <location evidence="1">Membrane</location>
        <topology evidence="1">Multi-pass membrane protein</topology>
    </subcellularLocation>
</comment>
<comment type="similarity">
    <text evidence="8">Belongs to the MsrQ family.</text>
</comment>
<comment type="function">
    <text evidence="8">Part of the MsrPQ system that repairs oxidized periplasmic proteins containing methionine sulfoxide residues (Met-O), using respiratory chain electrons. Thus protects these proteins from oxidative-stress damage caused by reactive species of oxygen and chlorine generated by the host defense mechanisms. MsrPQ is essential for the maintenance of envelope integrity under bleach stress, rescuing a wide series of structurally unrelated periplasmic proteins from methionine oxidation. MsrQ provides electrons for reduction to the reductase catalytic subunit MsrP, using the quinone pool of the respiratory chain.</text>
</comment>
<evidence type="ECO:0000256" key="3">
    <source>
        <dbReference type="ARBA" id="ARBA00022617"/>
    </source>
</evidence>
<evidence type="ECO:0000256" key="6">
    <source>
        <dbReference type="ARBA" id="ARBA00023004"/>
    </source>
</evidence>
<feature type="transmembrane region" description="Helical" evidence="8">
    <location>
        <begin position="77"/>
        <end position="97"/>
    </location>
</feature>
<dbReference type="Proteomes" id="UP001497493">
    <property type="component" value="Chromosome"/>
</dbReference>
<evidence type="ECO:0000256" key="1">
    <source>
        <dbReference type="ARBA" id="ARBA00004141"/>
    </source>
</evidence>
<reference evidence="11 12" key="1">
    <citation type="submission" date="2024-04" db="EMBL/GenBank/DDBJ databases">
        <authorList>
            <person name="Cremers G."/>
        </authorList>
    </citation>
    <scope>NUCLEOTIDE SEQUENCE [LARGE SCALE GENOMIC DNA]</scope>
    <source>
        <strain evidence="11">MeCH1-AG</strain>
    </source>
</reference>
<evidence type="ECO:0000256" key="2">
    <source>
        <dbReference type="ARBA" id="ARBA00022448"/>
    </source>
</evidence>
<keyword evidence="12" id="KW-1185">Reference proteome</keyword>
<feature type="region of interest" description="Disordered" evidence="9">
    <location>
        <begin position="197"/>
        <end position="218"/>
    </location>
</feature>
<evidence type="ECO:0000313" key="12">
    <source>
        <dbReference type="Proteomes" id="UP001497493"/>
    </source>
</evidence>
<protein>
    <recommendedName>
        <fullName evidence="8">Protein-methionine-sulfoxide reductase heme-binding subunit MsrQ</fullName>
    </recommendedName>
    <alternativeName>
        <fullName evidence="8">Flavocytochrome MsrQ</fullName>
    </alternativeName>
</protein>